<evidence type="ECO:0000256" key="1">
    <source>
        <dbReference type="SAM" id="Phobius"/>
    </source>
</evidence>
<feature type="transmembrane region" description="Helical" evidence="1">
    <location>
        <begin position="72"/>
        <end position="94"/>
    </location>
</feature>
<proteinExistence type="predicted"/>
<evidence type="ECO:0008006" key="4">
    <source>
        <dbReference type="Google" id="ProtNLM"/>
    </source>
</evidence>
<keyword evidence="1" id="KW-0472">Membrane</keyword>
<feature type="transmembrane region" description="Helical" evidence="1">
    <location>
        <begin position="275"/>
        <end position="298"/>
    </location>
</feature>
<organism evidence="2 3">
    <name type="scientific">Steinernema carpocapsae</name>
    <name type="common">Entomopathogenic nematode</name>
    <dbReference type="NCBI Taxonomy" id="34508"/>
    <lineage>
        <taxon>Eukaryota</taxon>
        <taxon>Metazoa</taxon>
        <taxon>Ecdysozoa</taxon>
        <taxon>Nematoda</taxon>
        <taxon>Chromadorea</taxon>
        <taxon>Rhabditida</taxon>
        <taxon>Tylenchina</taxon>
        <taxon>Panagrolaimomorpha</taxon>
        <taxon>Strongyloidoidea</taxon>
        <taxon>Steinernematidae</taxon>
        <taxon>Steinernema</taxon>
    </lineage>
</organism>
<comment type="caution">
    <text evidence="2">The sequence shown here is derived from an EMBL/GenBank/DDBJ whole genome shotgun (WGS) entry which is preliminary data.</text>
</comment>
<dbReference type="PANTHER" id="PTHR23021">
    <property type="entry name" value="SERPENTINE RECEPTOR, CLASS T"/>
    <property type="match status" value="1"/>
</dbReference>
<gene>
    <name evidence="2" type="ORF">L596_020580</name>
</gene>
<feature type="transmembrane region" description="Helical" evidence="1">
    <location>
        <begin position="249"/>
        <end position="269"/>
    </location>
</feature>
<evidence type="ECO:0000313" key="2">
    <source>
        <dbReference type="EMBL" id="TKR73245.1"/>
    </source>
</evidence>
<dbReference type="Pfam" id="PF10321">
    <property type="entry name" value="7TM_GPCR_Srt"/>
    <property type="match status" value="1"/>
</dbReference>
<dbReference type="OrthoDB" id="5873245at2759"/>
<protein>
    <recommendedName>
        <fullName evidence="4">G-protein coupled receptors family 1 profile domain-containing protein</fullName>
    </recommendedName>
</protein>
<keyword evidence="1" id="KW-0812">Transmembrane</keyword>
<dbReference type="Proteomes" id="UP000298663">
    <property type="component" value="Unassembled WGS sequence"/>
</dbReference>
<feature type="transmembrane region" description="Helical" evidence="1">
    <location>
        <begin position="209"/>
        <end position="228"/>
    </location>
</feature>
<feature type="transmembrane region" description="Helical" evidence="1">
    <location>
        <begin position="150"/>
        <end position="173"/>
    </location>
</feature>
<dbReference type="EMBL" id="AZBU02000006">
    <property type="protein sequence ID" value="TKR73245.1"/>
    <property type="molecule type" value="Genomic_DNA"/>
</dbReference>
<feature type="transmembrane region" description="Helical" evidence="1">
    <location>
        <begin position="106"/>
        <end position="129"/>
    </location>
</feature>
<sequence>MELFLFRHKAYLKSYNCSVMEEVEWSQFGVRRGPIGFFSIGFGIFCMLFYVPAMKTMLQPKLWKNSCYKLMFYNGIIDIWGIVNSCFITGYFAIKGVVFCNYPTFIYLYGTSIMSLWATQCMVVVLLAFNRCVDLWQNPFLSVIFEGSKTYFVLLLPTIYYCAFTIFVPPSVYTSTVNMWVLDPFLGIPDITVDRTPYDIVWPLNINNIFLLVCLTSLYTCLIFSIWYKSRGTNSAIMSKVQRQITIQAFLICLVIYVTGGIYTLFEFFPNVPGFLMVICFFSWQMGFGGTVLIYMVLNKSIRNGVIEFYAKLIGRNVRFDSYGTQINGTSQVTPTVAKPTNVSTAT</sequence>
<accession>A0A4V6A0Z0</accession>
<evidence type="ECO:0000313" key="3">
    <source>
        <dbReference type="Proteomes" id="UP000298663"/>
    </source>
</evidence>
<reference evidence="2 3" key="2">
    <citation type="journal article" date="2019" name="G3 (Bethesda)">
        <title>Hybrid Assembly of the Genome of the Entomopathogenic Nematode Steinernema carpocapsae Identifies the X-Chromosome.</title>
        <authorList>
            <person name="Serra L."/>
            <person name="Macchietto M."/>
            <person name="Macias-Munoz A."/>
            <person name="McGill C.J."/>
            <person name="Rodriguez I.M."/>
            <person name="Rodriguez B."/>
            <person name="Murad R."/>
            <person name="Mortazavi A."/>
        </authorList>
    </citation>
    <scope>NUCLEOTIDE SEQUENCE [LARGE SCALE GENOMIC DNA]</scope>
    <source>
        <strain evidence="2 3">ALL</strain>
    </source>
</reference>
<dbReference type="SUPFAM" id="SSF81321">
    <property type="entry name" value="Family A G protein-coupled receptor-like"/>
    <property type="match status" value="1"/>
</dbReference>
<reference evidence="2 3" key="1">
    <citation type="journal article" date="2015" name="Genome Biol.">
        <title>Comparative genomics of Steinernema reveals deeply conserved gene regulatory networks.</title>
        <authorList>
            <person name="Dillman A.R."/>
            <person name="Macchietto M."/>
            <person name="Porter C.F."/>
            <person name="Rogers A."/>
            <person name="Williams B."/>
            <person name="Antoshechkin I."/>
            <person name="Lee M.M."/>
            <person name="Goodwin Z."/>
            <person name="Lu X."/>
            <person name="Lewis E.E."/>
            <person name="Goodrich-Blair H."/>
            <person name="Stock S.P."/>
            <person name="Adams B.J."/>
            <person name="Sternberg P.W."/>
            <person name="Mortazavi A."/>
        </authorList>
    </citation>
    <scope>NUCLEOTIDE SEQUENCE [LARGE SCALE GENOMIC DNA]</scope>
    <source>
        <strain evidence="2 3">ALL</strain>
    </source>
</reference>
<keyword evidence="1" id="KW-1133">Transmembrane helix</keyword>
<feature type="transmembrane region" description="Helical" evidence="1">
    <location>
        <begin position="33"/>
        <end position="51"/>
    </location>
</feature>
<dbReference type="PANTHER" id="PTHR23021:SF11">
    <property type="entry name" value="SERPENTINE RECEPTOR, CLASS T"/>
    <property type="match status" value="1"/>
</dbReference>
<keyword evidence="3" id="KW-1185">Reference proteome</keyword>
<dbReference type="AlphaFoldDB" id="A0A4V6A0Z0"/>
<name>A0A4V6A0Z0_STECR</name>
<dbReference type="InterPro" id="IPR019425">
    <property type="entry name" value="7TM_GPCR_serpentine_rcpt_Srt"/>
</dbReference>